<dbReference type="PANTHER" id="PTHR23199:SF13">
    <property type="entry name" value="PROTEIN SPAETZLE 3"/>
    <property type="match status" value="1"/>
</dbReference>
<dbReference type="GO" id="GO:0005121">
    <property type="term" value="F:Toll binding"/>
    <property type="evidence" value="ECO:0007669"/>
    <property type="project" value="TreeGrafter"/>
</dbReference>
<keyword evidence="3" id="KW-1015">Disulfide bond</keyword>
<evidence type="ECO:0000313" key="9">
    <source>
        <dbReference type="Proteomes" id="UP000494165"/>
    </source>
</evidence>
<keyword evidence="4" id="KW-0325">Glycoprotein</keyword>
<feature type="compositionally biased region" description="Low complexity" evidence="5">
    <location>
        <begin position="120"/>
        <end position="142"/>
    </location>
</feature>
<dbReference type="GO" id="GO:0008083">
    <property type="term" value="F:growth factor activity"/>
    <property type="evidence" value="ECO:0007669"/>
    <property type="project" value="TreeGrafter"/>
</dbReference>
<dbReference type="InterPro" id="IPR029034">
    <property type="entry name" value="Cystine-knot_cytokine"/>
</dbReference>
<dbReference type="Pfam" id="PF16077">
    <property type="entry name" value="Spaetzle"/>
    <property type="match status" value="1"/>
</dbReference>
<comment type="subunit">
    <text evidence="1">Homodimer; disulfide-linked.</text>
</comment>
<reference evidence="8 9" key="1">
    <citation type="submission" date="2020-04" db="EMBL/GenBank/DDBJ databases">
        <authorList>
            <person name="Alioto T."/>
            <person name="Alioto T."/>
            <person name="Gomez Garrido J."/>
        </authorList>
    </citation>
    <scope>NUCLEOTIDE SEQUENCE [LARGE SCALE GENOMIC DNA]</scope>
</reference>
<feature type="region of interest" description="Disordered" evidence="5">
    <location>
        <begin position="79"/>
        <end position="162"/>
    </location>
</feature>
<dbReference type="EMBL" id="CADEPI010000007">
    <property type="protein sequence ID" value="CAB3361947.1"/>
    <property type="molecule type" value="Genomic_DNA"/>
</dbReference>
<evidence type="ECO:0000256" key="2">
    <source>
        <dbReference type="ARBA" id="ARBA00022729"/>
    </source>
</evidence>
<feature type="domain" description="Spaetzle" evidence="7">
    <location>
        <begin position="163"/>
        <end position="251"/>
    </location>
</feature>
<evidence type="ECO:0000256" key="3">
    <source>
        <dbReference type="ARBA" id="ARBA00023157"/>
    </source>
</evidence>
<dbReference type="InterPro" id="IPR052444">
    <property type="entry name" value="Spz/Toll_ligand-like"/>
</dbReference>
<evidence type="ECO:0000256" key="5">
    <source>
        <dbReference type="SAM" id="MobiDB-lite"/>
    </source>
</evidence>
<accession>A0A8S1C3U2</accession>
<organism evidence="8 9">
    <name type="scientific">Cloeon dipterum</name>
    <dbReference type="NCBI Taxonomy" id="197152"/>
    <lineage>
        <taxon>Eukaryota</taxon>
        <taxon>Metazoa</taxon>
        <taxon>Ecdysozoa</taxon>
        <taxon>Arthropoda</taxon>
        <taxon>Hexapoda</taxon>
        <taxon>Insecta</taxon>
        <taxon>Pterygota</taxon>
        <taxon>Palaeoptera</taxon>
        <taxon>Ephemeroptera</taxon>
        <taxon>Pisciforma</taxon>
        <taxon>Baetidae</taxon>
        <taxon>Cloeon</taxon>
    </lineage>
</organism>
<comment type="caution">
    <text evidence="8">The sequence shown here is derived from an EMBL/GenBank/DDBJ whole genome shotgun (WGS) entry which is preliminary data.</text>
</comment>
<keyword evidence="9" id="KW-1185">Reference proteome</keyword>
<feature type="signal peptide" evidence="6">
    <location>
        <begin position="1"/>
        <end position="24"/>
    </location>
</feature>
<evidence type="ECO:0000259" key="7">
    <source>
        <dbReference type="Pfam" id="PF16077"/>
    </source>
</evidence>
<dbReference type="GO" id="GO:0021556">
    <property type="term" value="P:central nervous system formation"/>
    <property type="evidence" value="ECO:0007669"/>
    <property type="project" value="TreeGrafter"/>
</dbReference>
<keyword evidence="2 6" id="KW-0732">Signal</keyword>
<dbReference type="SUPFAM" id="SSF57501">
    <property type="entry name" value="Cystine-knot cytokines"/>
    <property type="match status" value="1"/>
</dbReference>
<dbReference type="PANTHER" id="PTHR23199">
    <property type="entry name" value="NEUROTROPHIN 1-RELATED"/>
    <property type="match status" value="1"/>
</dbReference>
<proteinExistence type="predicted"/>
<evidence type="ECO:0000256" key="6">
    <source>
        <dbReference type="SAM" id="SignalP"/>
    </source>
</evidence>
<dbReference type="GO" id="GO:0045087">
    <property type="term" value="P:innate immune response"/>
    <property type="evidence" value="ECO:0007669"/>
    <property type="project" value="TreeGrafter"/>
</dbReference>
<name>A0A8S1C3U2_9INSE</name>
<dbReference type="Gene3D" id="2.10.90.10">
    <property type="entry name" value="Cystine-knot cytokines"/>
    <property type="match status" value="1"/>
</dbReference>
<dbReference type="AlphaFoldDB" id="A0A8S1C3U2"/>
<dbReference type="Proteomes" id="UP000494165">
    <property type="component" value="Unassembled WGS sequence"/>
</dbReference>
<evidence type="ECO:0000256" key="1">
    <source>
        <dbReference type="ARBA" id="ARBA00011748"/>
    </source>
</evidence>
<feature type="chain" id="PRO_5035729957" description="Spaetzle domain-containing protein" evidence="6">
    <location>
        <begin position="25"/>
        <end position="257"/>
    </location>
</feature>
<gene>
    <name evidence="8" type="ORF">CLODIP_2_CD01718</name>
</gene>
<protein>
    <recommendedName>
        <fullName evidence="7">Spaetzle domain-containing protein</fullName>
    </recommendedName>
</protein>
<evidence type="ECO:0000313" key="8">
    <source>
        <dbReference type="EMBL" id="CAB3361947.1"/>
    </source>
</evidence>
<dbReference type="OrthoDB" id="6630583at2759"/>
<dbReference type="FunFam" id="2.10.90.10:FF:000018">
    <property type="entry name" value="Spatzle 4"/>
    <property type="match status" value="1"/>
</dbReference>
<dbReference type="GO" id="GO:0005615">
    <property type="term" value="C:extracellular space"/>
    <property type="evidence" value="ECO:0007669"/>
    <property type="project" value="UniProtKB-ARBA"/>
</dbReference>
<sequence>MAGHSPPIIFNVLIMWTALSLALGLEIRGEIIRGVPCIKRYHQLFCPSAGNSYPIDRIERFIDENKALMKRMYGEFLTTPDFGPPSQSGPGQEVFKSKGRTKRQSQGNSGAGGLPPPSPGDSYFAAQARQSRQSSASSSASSGPNGPGPFRTNQSSESGRLDSCESKVEIVTPYWASNSAGKIRAIVNTQHFEQAIHQEVCSKVQTKRCSGDCGCEQKYKWHRLLAYDPDNDCKGIFMDWFLFPSCCVCRCAPLDGK</sequence>
<dbReference type="InterPro" id="IPR032104">
    <property type="entry name" value="Spaetzle"/>
</dbReference>
<evidence type="ECO:0000256" key="4">
    <source>
        <dbReference type="ARBA" id="ARBA00023180"/>
    </source>
</evidence>